<comment type="caution">
    <text evidence="2">The sequence shown here is derived from an EMBL/GenBank/DDBJ whole genome shotgun (WGS) entry which is preliminary data.</text>
</comment>
<feature type="signal peptide" evidence="1">
    <location>
        <begin position="1"/>
        <end position="26"/>
    </location>
</feature>
<reference evidence="2 3" key="1">
    <citation type="submission" date="2020-08" db="EMBL/GenBank/DDBJ databases">
        <title>Genomic Encyclopedia of Type Strains, Phase IV (KMG-IV): sequencing the most valuable type-strain genomes for metagenomic binning, comparative biology and taxonomic classification.</title>
        <authorList>
            <person name="Goeker M."/>
        </authorList>
    </citation>
    <scope>NUCLEOTIDE SEQUENCE [LARGE SCALE GENOMIC DNA]</scope>
    <source>
        <strain evidence="2 3">DSM 24448</strain>
    </source>
</reference>
<keyword evidence="3" id="KW-1185">Reference proteome</keyword>
<dbReference type="PROSITE" id="PS51257">
    <property type="entry name" value="PROKAR_LIPOPROTEIN"/>
    <property type="match status" value="1"/>
</dbReference>
<gene>
    <name evidence="2" type="ORF">FHS65_001261</name>
</gene>
<name>A0A7W9A3N2_9CAUL</name>
<sequence length="95" mass="10691">MTTTPTRFARSRGVAALAACSLLVSACATDDPLSDPLFWQGVSIGADLVALALILDSDCYTRIDAWGYPYQVCYDDRDYRDRPQRPHRPHRPRHP</sequence>
<accession>A0A7W9A3N2</accession>
<organism evidence="2 3">
    <name type="scientific">Brevundimonas halotolerans</name>
    <dbReference type="NCBI Taxonomy" id="69670"/>
    <lineage>
        <taxon>Bacteria</taxon>
        <taxon>Pseudomonadati</taxon>
        <taxon>Pseudomonadota</taxon>
        <taxon>Alphaproteobacteria</taxon>
        <taxon>Caulobacterales</taxon>
        <taxon>Caulobacteraceae</taxon>
        <taxon>Brevundimonas</taxon>
    </lineage>
</organism>
<evidence type="ECO:0000256" key="1">
    <source>
        <dbReference type="SAM" id="SignalP"/>
    </source>
</evidence>
<dbReference type="RefSeq" id="WP_164461990.1">
    <property type="nucleotide sequence ID" value="NZ_JACIJB010000004.1"/>
</dbReference>
<evidence type="ECO:0000313" key="3">
    <source>
        <dbReference type="Proteomes" id="UP000548978"/>
    </source>
</evidence>
<evidence type="ECO:0000313" key="2">
    <source>
        <dbReference type="EMBL" id="MBB5660515.1"/>
    </source>
</evidence>
<evidence type="ECO:0008006" key="4">
    <source>
        <dbReference type="Google" id="ProtNLM"/>
    </source>
</evidence>
<dbReference type="Proteomes" id="UP000548978">
    <property type="component" value="Unassembled WGS sequence"/>
</dbReference>
<dbReference type="EMBL" id="JACIJB010000004">
    <property type="protein sequence ID" value="MBB5660515.1"/>
    <property type="molecule type" value="Genomic_DNA"/>
</dbReference>
<keyword evidence="1" id="KW-0732">Signal</keyword>
<protein>
    <recommendedName>
        <fullName evidence="4">Lipoprotein</fullName>
    </recommendedName>
</protein>
<feature type="chain" id="PRO_5030988554" description="Lipoprotein" evidence="1">
    <location>
        <begin position="27"/>
        <end position="95"/>
    </location>
</feature>
<proteinExistence type="predicted"/>
<dbReference type="AlphaFoldDB" id="A0A7W9A3N2"/>